<proteinExistence type="inferred from homology"/>
<dbReference type="FunFam" id="1.10.630.10:FF:000018">
    <property type="entry name" value="Cytochrome P450 monooxygenase"/>
    <property type="match status" value="1"/>
</dbReference>
<dbReference type="InterPro" id="IPR001128">
    <property type="entry name" value="Cyt_P450"/>
</dbReference>
<keyword evidence="8" id="KW-0614">Plasmid</keyword>
<dbReference type="HOGENOM" id="CLU_033716_0_1_11"/>
<sequence length="397" mass="44431">MSTETERGLSHNKSDFDFHGRSLDNIFDEYQDILANGPVGHSNKYGGFWYITKSEDIFNAEQDPDTFAVGPSMLLPAFGTDVPLIPIDIDPPAHADFRKILLPMFTPMNISKLTPGMRETAQQLCQEVLTAGDVVDVSAKLARPMPTIIFSRLAGYPEQDWPIFDRWIDEIIYERTAHPETAYAAGRELNDYFDRLLDEREKAGPGADASNDLITQLLKAEVKGRKLTREELLSYCYLLFLAGLDTTAWAIRSALWYLAGNPQAQQQLREDPDLIPTAAEEFLRTLSPVQAMARTAKKDTVVRGQEIKAGERVVLVFGAGNRDPEVYEEPNDIKIDREDNRHLAFGGGIHRCLGSNLGRAEMVIAMEEFLKAVPHFERANDDEPWHGVGPLTLKIGA</sequence>
<dbReference type="EMBL" id="CP000476">
    <property type="protein sequence ID" value="ABM10621.1"/>
    <property type="molecule type" value="Genomic_DNA"/>
</dbReference>
<gene>
    <name evidence="8" type="ordered locus">AAur_pTC20210</name>
</gene>
<evidence type="ECO:0000256" key="5">
    <source>
        <dbReference type="ARBA" id="ARBA00023004"/>
    </source>
</evidence>
<dbReference type="AlphaFoldDB" id="A1RDP7"/>
<dbReference type="SUPFAM" id="SSF48264">
    <property type="entry name" value="Cytochrome P450"/>
    <property type="match status" value="1"/>
</dbReference>
<organism evidence="8 9">
    <name type="scientific">Paenarthrobacter aurescens (strain TC1)</name>
    <dbReference type="NCBI Taxonomy" id="290340"/>
    <lineage>
        <taxon>Bacteria</taxon>
        <taxon>Bacillati</taxon>
        <taxon>Actinomycetota</taxon>
        <taxon>Actinomycetes</taxon>
        <taxon>Micrococcales</taxon>
        <taxon>Micrococcaceae</taxon>
        <taxon>Paenarthrobacter</taxon>
    </lineage>
</organism>
<evidence type="ECO:0000256" key="2">
    <source>
        <dbReference type="ARBA" id="ARBA00022617"/>
    </source>
</evidence>
<keyword evidence="5 7" id="KW-0408">Iron</keyword>
<dbReference type="GO" id="GO:0004497">
    <property type="term" value="F:monooxygenase activity"/>
    <property type="evidence" value="ECO:0007669"/>
    <property type="project" value="UniProtKB-KW"/>
</dbReference>
<dbReference type="GO" id="GO:0005506">
    <property type="term" value="F:iron ion binding"/>
    <property type="evidence" value="ECO:0007669"/>
    <property type="project" value="InterPro"/>
</dbReference>
<reference evidence="8 9" key="1">
    <citation type="journal article" date="2006" name="PLoS Genet.">
        <title>Secrets of soil survival revealed by the genome sequence of Arthrobacter aurescens TC1.</title>
        <authorList>
            <person name="Mongodin E.F."/>
            <person name="Shapir N."/>
            <person name="Daugherty S.C."/>
            <person name="DeBoy R.T."/>
            <person name="Emerson J.B."/>
            <person name="Shvartzbeyn A."/>
            <person name="Radune D."/>
            <person name="Vamathevan J."/>
            <person name="Riggs F."/>
            <person name="Grinberg V."/>
            <person name="Khouri H."/>
            <person name="Wackett L.P."/>
            <person name="Nelson K.E."/>
            <person name="Sadowsky M.J."/>
        </authorList>
    </citation>
    <scope>NUCLEOTIDE SEQUENCE [LARGE SCALE GENOMIC DNA]</scope>
    <source>
        <strain evidence="8 9">TC1</strain>
    </source>
</reference>
<dbReference type="eggNOG" id="COG2124">
    <property type="taxonomic scope" value="Bacteria"/>
</dbReference>
<geneLocation type="plasmid" evidence="8 9">
    <name>pTC2</name>
</geneLocation>
<dbReference type="Gene3D" id="1.10.630.10">
    <property type="entry name" value="Cytochrome P450"/>
    <property type="match status" value="1"/>
</dbReference>
<evidence type="ECO:0000256" key="4">
    <source>
        <dbReference type="ARBA" id="ARBA00023002"/>
    </source>
</evidence>
<dbReference type="PROSITE" id="PS00086">
    <property type="entry name" value="CYTOCHROME_P450"/>
    <property type="match status" value="1"/>
</dbReference>
<evidence type="ECO:0000313" key="9">
    <source>
        <dbReference type="Proteomes" id="UP000000637"/>
    </source>
</evidence>
<dbReference type="GO" id="GO:0020037">
    <property type="term" value="F:heme binding"/>
    <property type="evidence" value="ECO:0007669"/>
    <property type="project" value="InterPro"/>
</dbReference>
<evidence type="ECO:0000256" key="1">
    <source>
        <dbReference type="ARBA" id="ARBA00010617"/>
    </source>
</evidence>
<keyword evidence="2 7" id="KW-0349">Heme</keyword>
<dbReference type="InterPro" id="IPR017972">
    <property type="entry name" value="Cyt_P450_CS"/>
</dbReference>
<comment type="similarity">
    <text evidence="1 7">Belongs to the cytochrome P450 family.</text>
</comment>
<evidence type="ECO:0000256" key="6">
    <source>
        <dbReference type="ARBA" id="ARBA00023033"/>
    </source>
</evidence>
<keyword evidence="9" id="KW-1185">Reference proteome</keyword>
<dbReference type="KEGG" id="aau:AAur_pTC20210"/>
<evidence type="ECO:0000313" key="8">
    <source>
        <dbReference type="EMBL" id="ABM10621.1"/>
    </source>
</evidence>
<dbReference type="PRINTS" id="PR00359">
    <property type="entry name" value="BP450"/>
</dbReference>
<accession>A1RDP7</accession>
<protein>
    <submittedName>
        <fullName evidence="8">Cytochrome P450</fullName>
    </submittedName>
</protein>
<dbReference type="PANTHER" id="PTHR46696">
    <property type="entry name" value="P450, PUTATIVE (EUROFUNG)-RELATED"/>
    <property type="match status" value="1"/>
</dbReference>
<keyword evidence="4 7" id="KW-0560">Oxidoreductase</keyword>
<dbReference type="Pfam" id="PF00067">
    <property type="entry name" value="p450"/>
    <property type="match status" value="1"/>
</dbReference>
<evidence type="ECO:0000256" key="3">
    <source>
        <dbReference type="ARBA" id="ARBA00022723"/>
    </source>
</evidence>
<keyword evidence="3 7" id="KW-0479">Metal-binding</keyword>
<keyword evidence="6 7" id="KW-0503">Monooxygenase</keyword>
<dbReference type="OrthoDB" id="54272at2"/>
<dbReference type="PRINTS" id="PR00385">
    <property type="entry name" value="P450"/>
</dbReference>
<dbReference type="InterPro" id="IPR036396">
    <property type="entry name" value="Cyt_P450_sf"/>
</dbReference>
<dbReference type="PANTHER" id="PTHR46696:SF6">
    <property type="entry name" value="P450, PUTATIVE (EUROFUNG)-RELATED"/>
    <property type="match status" value="1"/>
</dbReference>
<dbReference type="RefSeq" id="WP_011777264.1">
    <property type="nucleotide sequence ID" value="NC_008713.1"/>
</dbReference>
<evidence type="ECO:0000256" key="7">
    <source>
        <dbReference type="RuleBase" id="RU000461"/>
    </source>
</evidence>
<dbReference type="GO" id="GO:0016705">
    <property type="term" value="F:oxidoreductase activity, acting on paired donors, with incorporation or reduction of molecular oxygen"/>
    <property type="evidence" value="ECO:0007669"/>
    <property type="project" value="InterPro"/>
</dbReference>
<name>A1RDP7_PAEAT</name>
<dbReference type="Proteomes" id="UP000000637">
    <property type="component" value="Plasmid pTC2"/>
</dbReference>
<dbReference type="InterPro" id="IPR002397">
    <property type="entry name" value="Cyt_P450_B"/>
</dbReference>